<dbReference type="GO" id="GO:0000981">
    <property type="term" value="F:DNA-binding transcription factor activity, RNA polymerase II-specific"/>
    <property type="evidence" value="ECO:0007669"/>
    <property type="project" value="InterPro"/>
</dbReference>
<dbReference type="RefSeq" id="XP_047847784.1">
    <property type="nucleotide sequence ID" value="XM_047992578.1"/>
</dbReference>
<dbReference type="PANTHER" id="PTHR37534">
    <property type="entry name" value="TRANSCRIPTIONAL ACTIVATOR PROTEIN UGA3"/>
    <property type="match status" value="1"/>
</dbReference>
<organism evidence="3 4">
    <name type="scientific">Purpureocillium takamizusanense</name>
    <dbReference type="NCBI Taxonomy" id="2060973"/>
    <lineage>
        <taxon>Eukaryota</taxon>
        <taxon>Fungi</taxon>
        <taxon>Dikarya</taxon>
        <taxon>Ascomycota</taxon>
        <taxon>Pezizomycotina</taxon>
        <taxon>Sordariomycetes</taxon>
        <taxon>Hypocreomycetidae</taxon>
        <taxon>Hypocreales</taxon>
        <taxon>Ophiocordycipitaceae</taxon>
        <taxon>Purpureocillium</taxon>
    </lineage>
</organism>
<sequence>MYKPAPPRPKKTRIVRTRTGCSTCRKRRTKCDEKKPSCGTCSRLGLTCQQSPPKFEFKNVSFSSAKFQQQNKAYTAAAAAASGFSNSADDAPQRCQLGLREDNRGADSSIDWLVGLSAEPERSLFHDEFFWTLAEVSQANTDRIFFDEIVDSGLQSDHGRFVNDSFQLCLASACETGNTTQVIPAPAYTAVQSEKKDLECTDESLSNMPAAVLPHRDAIHVVTFYMDVWTKQCLPALHVAFHNLRNSSPLITNIMVTLSACRLSRTQPQRKLFKASACPGLCFRPDAGHESLSCEHYGAAMRKMARWSHQDFDAQPIVGLAVLVLFCYLESSMGNFREFRLHSEAIKTLLRRYTSHVVSKGAELLAAWVEIDVQNWWRRAYFSTPDFPRSPGFESLHPQLEAALIATADRRAIILSILCESHRLNTAAILSCWDAFKDNDSTTISYSTSPRPTATGTTQRTKPTTLTEYVALLKTQSEMLNGWHAFLPGHDLPMSSHQEQIHPAQGEPLFQPLHFRSHRSAMNFAYYVTARVMQCTGPFESLDAASPGCVDLDVAYQEAEIWISILLRIAAGIDWDECIQSNVYSVGFTGLLLACSLRTRSHVVGLWVQNWLEERLMGDDFEEGNFPVFQILDTIRLINDERSRGWDVLALFQTVDDGGGSGKFGSYHSQCMGSLWVYGRCRDTGDMCLYRRSLRMTGMNS</sequence>
<dbReference type="InterPro" id="IPR001138">
    <property type="entry name" value="Zn2Cys6_DnaBD"/>
</dbReference>
<dbReference type="InterPro" id="IPR036864">
    <property type="entry name" value="Zn2-C6_fun-type_DNA-bd_sf"/>
</dbReference>
<evidence type="ECO:0000313" key="3">
    <source>
        <dbReference type="EMBL" id="UNI24303.1"/>
    </source>
</evidence>
<protein>
    <recommendedName>
        <fullName evidence="2">Zn(2)-C6 fungal-type domain-containing protein</fullName>
    </recommendedName>
</protein>
<dbReference type="Gene3D" id="4.10.240.10">
    <property type="entry name" value="Zn(2)-C6 fungal-type DNA-binding domain"/>
    <property type="match status" value="1"/>
</dbReference>
<evidence type="ECO:0000313" key="4">
    <source>
        <dbReference type="Proteomes" id="UP000829364"/>
    </source>
</evidence>
<name>A0A9Q8VG61_9HYPO</name>
<keyword evidence="4" id="KW-1185">Reference proteome</keyword>
<dbReference type="SMART" id="SM00066">
    <property type="entry name" value="GAL4"/>
    <property type="match status" value="1"/>
</dbReference>
<dbReference type="CDD" id="cd00067">
    <property type="entry name" value="GAL4"/>
    <property type="match status" value="1"/>
</dbReference>
<dbReference type="GO" id="GO:0008270">
    <property type="term" value="F:zinc ion binding"/>
    <property type="evidence" value="ECO:0007669"/>
    <property type="project" value="InterPro"/>
</dbReference>
<dbReference type="EMBL" id="CP086364">
    <property type="protein sequence ID" value="UNI24303.1"/>
    <property type="molecule type" value="Genomic_DNA"/>
</dbReference>
<gene>
    <name evidence="3" type="ORF">JDV02_010840</name>
</gene>
<dbReference type="Proteomes" id="UP000829364">
    <property type="component" value="Chromosome 11"/>
</dbReference>
<reference evidence="3" key="1">
    <citation type="submission" date="2021-11" db="EMBL/GenBank/DDBJ databases">
        <title>Purpureocillium_takamizusanense_genome.</title>
        <authorList>
            <person name="Nguyen N.-H."/>
        </authorList>
    </citation>
    <scope>NUCLEOTIDE SEQUENCE</scope>
    <source>
        <strain evidence="3">PT3</strain>
    </source>
</reference>
<dbReference type="AlphaFoldDB" id="A0A9Q8VG61"/>
<evidence type="ECO:0000256" key="1">
    <source>
        <dbReference type="ARBA" id="ARBA00023242"/>
    </source>
</evidence>
<feature type="domain" description="Zn(2)-C6 fungal-type" evidence="2">
    <location>
        <begin position="20"/>
        <end position="50"/>
    </location>
</feature>
<dbReference type="PANTHER" id="PTHR37534:SF46">
    <property type="entry name" value="ZN(II)2CYS6 TRANSCRIPTION FACTOR (EUROFUNG)"/>
    <property type="match status" value="1"/>
</dbReference>
<evidence type="ECO:0000259" key="2">
    <source>
        <dbReference type="PROSITE" id="PS50048"/>
    </source>
</evidence>
<dbReference type="PROSITE" id="PS00463">
    <property type="entry name" value="ZN2_CY6_FUNGAL_1"/>
    <property type="match status" value="1"/>
</dbReference>
<dbReference type="OrthoDB" id="39175at2759"/>
<dbReference type="PROSITE" id="PS50048">
    <property type="entry name" value="ZN2_CY6_FUNGAL_2"/>
    <property type="match status" value="1"/>
</dbReference>
<keyword evidence="1" id="KW-0539">Nucleus</keyword>
<proteinExistence type="predicted"/>
<dbReference type="Pfam" id="PF00172">
    <property type="entry name" value="Zn_clus"/>
    <property type="match status" value="1"/>
</dbReference>
<dbReference type="SUPFAM" id="SSF57701">
    <property type="entry name" value="Zn2/Cys6 DNA-binding domain"/>
    <property type="match status" value="1"/>
</dbReference>
<dbReference type="KEGG" id="ptkz:JDV02_010840"/>
<accession>A0A9Q8VG61</accession>
<dbReference type="GeneID" id="72072757"/>